<proteinExistence type="predicted"/>
<dbReference type="EMBL" id="CP032098">
    <property type="protein sequence ID" value="AXX93019.1"/>
    <property type="molecule type" value="Genomic_DNA"/>
</dbReference>
<evidence type="ECO:0000313" key="3">
    <source>
        <dbReference type="Proteomes" id="UP000221222"/>
    </source>
</evidence>
<dbReference type="Proteomes" id="UP000262712">
    <property type="component" value="Chromosome"/>
</dbReference>
<organism evidence="2 3">
    <name type="scientific">Malaciobacter molluscorum LMG 25693</name>
    <dbReference type="NCBI Taxonomy" id="870501"/>
    <lineage>
        <taxon>Bacteria</taxon>
        <taxon>Pseudomonadati</taxon>
        <taxon>Campylobacterota</taxon>
        <taxon>Epsilonproteobacteria</taxon>
        <taxon>Campylobacterales</taxon>
        <taxon>Arcobacteraceae</taxon>
        <taxon>Malaciobacter</taxon>
    </lineage>
</organism>
<keyword evidence="3" id="KW-1185">Reference proteome</keyword>
<dbReference type="AlphaFoldDB" id="A0A2G1DIA7"/>
<evidence type="ECO:0000313" key="2">
    <source>
        <dbReference type="EMBL" id="PHO18076.1"/>
    </source>
</evidence>
<name>A0A2G1DIA7_9BACT</name>
<protein>
    <submittedName>
        <fullName evidence="2">Uncharacterized protein</fullName>
    </submittedName>
</protein>
<sequence length="232" mass="27619">MIKDLKFIYILLLLPKFIFCMDFNTDNFINSLYIGEAFKPNEVYLEKFDLRNKKTYPKKLSFVGIKENKIYSIMFHKKVKEYIGNIKDSTKYFYKPFSKPIQDAGIYKINSNLINEMGIALSNYEIDYVDISNKGKYRKHSNKEYQKALNLIRNDRKIKEEDRSLNYITLDNTIIKAKEFFRIKLKNTNSEIRFSTYLTNGIEYAADVYVIDIYTNNKLVKTYEKFNLDGPY</sequence>
<reference evidence="1 4" key="2">
    <citation type="submission" date="2018-08" db="EMBL/GenBank/DDBJ databases">
        <title>Complete genome of the Arcobacter molluscorum type strain LMG 25693.</title>
        <authorList>
            <person name="Miller W.G."/>
            <person name="Yee E."/>
            <person name="Bono J.L."/>
        </authorList>
    </citation>
    <scope>NUCLEOTIDE SEQUENCE [LARGE SCALE GENOMIC DNA]</scope>
    <source>
        <strain evidence="1 4">CECT 7696</strain>
    </source>
</reference>
<accession>A0A2G1DIA7</accession>
<dbReference type="KEGG" id="amol:AMOL_2065"/>
<dbReference type="Proteomes" id="UP000221222">
    <property type="component" value="Unassembled WGS sequence"/>
</dbReference>
<dbReference type="EMBL" id="NXFY01000009">
    <property type="protein sequence ID" value="PHO18076.1"/>
    <property type="molecule type" value="Genomic_DNA"/>
</dbReference>
<evidence type="ECO:0000313" key="4">
    <source>
        <dbReference type="Proteomes" id="UP000262712"/>
    </source>
</evidence>
<reference evidence="2 3" key="1">
    <citation type="submission" date="2017-09" db="EMBL/GenBank/DDBJ databases">
        <title>Arcobacter canalis sp. nov., a new species isolated from a water canal contaminated with urban sewage.</title>
        <authorList>
            <person name="Perez-Cataluna A."/>
            <person name="Salas-Masso N."/>
            <person name="Figueras M.J."/>
        </authorList>
    </citation>
    <scope>NUCLEOTIDE SEQUENCE [LARGE SCALE GENOMIC DNA]</scope>
    <source>
        <strain evidence="2 3">F98-3</strain>
    </source>
</reference>
<dbReference type="RefSeq" id="WP_099342458.1">
    <property type="nucleotide sequence ID" value="NZ_CP032098.1"/>
</dbReference>
<gene>
    <name evidence="1" type="ORF">AMOL_2065</name>
    <name evidence="2" type="ORF">CPU12_07360</name>
</gene>
<evidence type="ECO:0000313" key="1">
    <source>
        <dbReference type="EMBL" id="AXX93019.1"/>
    </source>
</evidence>